<dbReference type="Proteomes" id="UP000019148">
    <property type="component" value="Unassembled WGS sequence"/>
</dbReference>
<keyword evidence="1" id="KW-0175">Coiled coil</keyword>
<dbReference type="Gene3D" id="1.10.3160.10">
    <property type="entry name" value="Bbcrasp-1"/>
    <property type="match status" value="1"/>
</dbReference>
<dbReference type="AlphaFoldDB" id="W6TXK4"/>
<dbReference type="PROSITE" id="PS51257">
    <property type="entry name" value="PROKAR_LIPOPROTEIN"/>
    <property type="match status" value="1"/>
</dbReference>
<dbReference type="PATRIC" id="fig|1432657.3.peg.1061"/>
<name>W6TXK4_9SPIR</name>
<evidence type="ECO:0000313" key="2">
    <source>
        <dbReference type="EMBL" id="ETZ17881.1"/>
    </source>
</evidence>
<protein>
    <submittedName>
        <fullName evidence="2">Putative membrane spanning protein</fullName>
    </submittedName>
</protein>
<feature type="coiled-coil region" evidence="1">
    <location>
        <begin position="28"/>
        <end position="128"/>
    </location>
</feature>
<evidence type="ECO:0000256" key="1">
    <source>
        <dbReference type="SAM" id="Coils"/>
    </source>
</evidence>
<dbReference type="EMBL" id="AZIT01000002">
    <property type="protein sequence ID" value="ETZ17881.1"/>
    <property type="molecule type" value="Genomic_DNA"/>
</dbReference>
<dbReference type="InterPro" id="IPR008421">
    <property type="entry name" value="Borrelia_lipoprotein_PFam54/60"/>
</dbReference>
<sequence length="333" mass="39061">MKQKIFVIFVLISLLLIACDPRGKTVDYAKAKRIQKEKVEQIQKAEKQRMREAEEQRKLAEEVRRRKQAQEEEEQFELDAYERELELMREEEEQRKLAEEVRQRKLKQEEKERLKQEREERLKQEEISVIKKEITPSISAVLKNYNNTALDESKMFLSVSEIKFAFSRLSYKTVGEKEFLYDGTTPGDVSKESIEARKEVYLIFEYNVGLVRTAVGIFRGLHLFPLVTGLFGDLLKKSRECAKAYYVDVYDFLQKNQDKLNTLSLEDLKLLKVRLAALTEEQLELKNYLNRGIDLLSLESRLAGIQFRCNGVINRAGSVKEILNKIQQRLIIN</sequence>
<accession>W6TXK4</accession>
<reference evidence="2 3" key="1">
    <citation type="submission" date="2013-12" db="EMBL/GenBank/DDBJ databases">
        <title>Comparative genomics of relapsing fever spirochetes.</title>
        <authorList>
            <person name="Schwan T.G."/>
            <person name="Raffel S.J."/>
            <person name="Porcella S.F."/>
        </authorList>
    </citation>
    <scope>NUCLEOTIDE SEQUENCE [LARGE SCALE GENOMIC DNA]</scope>
    <source>
        <strain evidence="2 3">CR2A</strain>
    </source>
</reference>
<comment type="caution">
    <text evidence="2">The sequence shown here is derived from an EMBL/GenBank/DDBJ whole genome shotgun (WGS) entry which is preliminary data.</text>
</comment>
<proteinExistence type="predicted"/>
<evidence type="ECO:0000313" key="3">
    <source>
        <dbReference type="Proteomes" id="UP000019148"/>
    </source>
</evidence>
<gene>
    <name evidence="2" type="ORF">BDCR2A_01076</name>
</gene>
<dbReference type="RefSeq" id="WP_038366936.1">
    <property type="nucleotide sequence ID" value="NZ_AZIT01000002.1"/>
</dbReference>
<organism evidence="2 3">
    <name type="scientific">Borrelia duttonii CR2A</name>
    <dbReference type="NCBI Taxonomy" id="1432657"/>
    <lineage>
        <taxon>Bacteria</taxon>
        <taxon>Pseudomonadati</taxon>
        <taxon>Spirochaetota</taxon>
        <taxon>Spirochaetia</taxon>
        <taxon>Spirochaetales</taxon>
        <taxon>Borreliaceae</taxon>
        <taxon>Borrelia</taxon>
    </lineage>
</organism>
<dbReference type="Pfam" id="PF05714">
    <property type="entry name" value="PFam54_60"/>
    <property type="match status" value="1"/>
</dbReference>